<evidence type="ECO:0000256" key="2">
    <source>
        <dbReference type="SAM" id="MobiDB-lite"/>
    </source>
</evidence>
<evidence type="ECO:0000256" key="1">
    <source>
        <dbReference type="RuleBase" id="RU003682"/>
    </source>
</evidence>
<dbReference type="PROSITE" id="PS51471">
    <property type="entry name" value="FE2OG_OXY"/>
    <property type="match status" value="1"/>
</dbReference>
<dbReference type="EMBL" id="LGRX02010588">
    <property type="protein sequence ID" value="KAK3270064.1"/>
    <property type="molecule type" value="Genomic_DNA"/>
</dbReference>
<dbReference type="Gene3D" id="2.60.120.330">
    <property type="entry name" value="B-lactam Antibiotic, Isopenicillin N Synthase, Chain"/>
    <property type="match status" value="1"/>
</dbReference>
<evidence type="ECO:0000313" key="4">
    <source>
        <dbReference type="EMBL" id="KAK3270064.1"/>
    </source>
</evidence>
<dbReference type="Proteomes" id="UP001190700">
    <property type="component" value="Unassembled WGS sequence"/>
</dbReference>
<dbReference type="InterPro" id="IPR005123">
    <property type="entry name" value="Oxoglu/Fe-dep_dioxygenase_dom"/>
</dbReference>
<comment type="caution">
    <text evidence="4">The sequence shown here is derived from an EMBL/GenBank/DDBJ whole genome shotgun (WGS) entry which is preliminary data.</text>
</comment>
<dbReference type="GO" id="GO:0046872">
    <property type="term" value="F:metal ion binding"/>
    <property type="evidence" value="ECO:0007669"/>
    <property type="project" value="UniProtKB-KW"/>
</dbReference>
<evidence type="ECO:0000313" key="5">
    <source>
        <dbReference type="Proteomes" id="UP001190700"/>
    </source>
</evidence>
<keyword evidence="1" id="KW-0560">Oxidoreductase</keyword>
<dbReference type="Pfam" id="PF03171">
    <property type="entry name" value="2OG-FeII_Oxy"/>
    <property type="match status" value="1"/>
</dbReference>
<comment type="similarity">
    <text evidence="1">Belongs to the iron/ascorbate-dependent oxidoreductase family.</text>
</comment>
<feature type="region of interest" description="Disordered" evidence="2">
    <location>
        <begin position="1"/>
        <end position="44"/>
    </location>
</feature>
<organism evidence="4 5">
    <name type="scientific">Cymbomonas tetramitiformis</name>
    <dbReference type="NCBI Taxonomy" id="36881"/>
    <lineage>
        <taxon>Eukaryota</taxon>
        <taxon>Viridiplantae</taxon>
        <taxon>Chlorophyta</taxon>
        <taxon>Pyramimonadophyceae</taxon>
        <taxon>Pyramimonadales</taxon>
        <taxon>Pyramimonadaceae</taxon>
        <taxon>Cymbomonas</taxon>
    </lineage>
</organism>
<dbReference type="SUPFAM" id="SSF51197">
    <property type="entry name" value="Clavaminate synthase-like"/>
    <property type="match status" value="1"/>
</dbReference>
<evidence type="ECO:0000259" key="3">
    <source>
        <dbReference type="PROSITE" id="PS51471"/>
    </source>
</evidence>
<dbReference type="InterPro" id="IPR027443">
    <property type="entry name" value="IPNS-like_sf"/>
</dbReference>
<dbReference type="GO" id="GO:0016491">
    <property type="term" value="F:oxidoreductase activity"/>
    <property type="evidence" value="ECO:0007669"/>
    <property type="project" value="UniProtKB-KW"/>
</dbReference>
<keyword evidence="1" id="KW-0479">Metal-binding</keyword>
<name>A0AAE0L352_9CHLO</name>
<reference evidence="4 5" key="1">
    <citation type="journal article" date="2015" name="Genome Biol. Evol.">
        <title>Comparative Genomics of a Bacterivorous Green Alga Reveals Evolutionary Causalities and Consequences of Phago-Mixotrophic Mode of Nutrition.</title>
        <authorList>
            <person name="Burns J.A."/>
            <person name="Paasch A."/>
            <person name="Narechania A."/>
            <person name="Kim E."/>
        </authorList>
    </citation>
    <scope>NUCLEOTIDE SEQUENCE [LARGE SCALE GENOMIC DNA]</scope>
    <source>
        <strain evidence="4 5">PLY_AMNH</strain>
    </source>
</reference>
<dbReference type="InterPro" id="IPR050231">
    <property type="entry name" value="Iron_ascorbate_oxido_reductase"/>
</dbReference>
<sequence>GLGDMSRHVRWPATAAPSSAKPRALAGPRHDRTDEEASHQQAPCRLRGSRPAFLMIRSGGQVDRSVQLSCGEHTDYGLLTLVNQDSEISALQVKNAAGEWVKAPPLPGTLVCNIGDMLKVWSNGVYQPTLHRVINLRSSKARISVPFFYEPNFDAVVEPLPQFCPPGVEPKYPSVVYGDHLQSKEYATQTQRDETMDVEHGGM</sequence>
<keyword evidence="5" id="KW-1185">Reference proteome</keyword>
<dbReference type="AlphaFoldDB" id="A0AAE0L352"/>
<feature type="non-terminal residue" evidence="4">
    <location>
        <position position="1"/>
    </location>
</feature>
<dbReference type="InterPro" id="IPR044861">
    <property type="entry name" value="IPNS-like_FE2OG_OXY"/>
</dbReference>
<accession>A0AAE0L352</accession>
<gene>
    <name evidence="4" type="ORF">CYMTET_21517</name>
</gene>
<proteinExistence type="inferred from homology"/>
<keyword evidence="1" id="KW-0408">Iron</keyword>
<dbReference type="PANTHER" id="PTHR47990">
    <property type="entry name" value="2-OXOGLUTARATE (2OG) AND FE(II)-DEPENDENT OXYGENASE SUPERFAMILY PROTEIN-RELATED"/>
    <property type="match status" value="1"/>
</dbReference>
<feature type="compositionally biased region" description="Basic and acidic residues" evidence="2">
    <location>
        <begin position="28"/>
        <end position="38"/>
    </location>
</feature>
<feature type="domain" description="Fe2OG dioxygenase" evidence="3">
    <location>
        <begin position="48"/>
        <end position="151"/>
    </location>
</feature>
<protein>
    <recommendedName>
        <fullName evidence="3">Fe2OG dioxygenase domain-containing protein</fullName>
    </recommendedName>
</protein>